<evidence type="ECO:0000256" key="1">
    <source>
        <dbReference type="SAM" id="Phobius"/>
    </source>
</evidence>
<dbReference type="Proteomes" id="UP000016464">
    <property type="component" value="Unassembled WGS sequence"/>
</dbReference>
<feature type="transmembrane region" description="Helical" evidence="1">
    <location>
        <begin position="75"/>
        <end position="94"/>
    </location>
</feature>
<dbReference type="AlphaFoldDB" id="U1N3U3"/>
<dbReference type="OrthoDB" id="9956495at2"/>
<keyword evidence="1" id="KW-1133">Transmembrane helix</keyword>
<feature type="transmembrane region" description="Helical" evidence="1">
    <location>
        <begin position="106"/>
        <end position="124"/>
    </location>
</feature>
<keyword evidence="1" id="KW-0812">Transmembrane</keyword>
<keyword evidence="1" id="KW-0472">Membrane</keyword>
<dbReference type="EMBL" id="ATCL01000008">
    <property type="protein sequence ID" value="ERG68556.1"/>
    <property type="molecule type" value="Genomic_DNA"/>
</dbReference>
<dbReference type="PATRIC" id="fig|1345023.5.peg.211"/>
<evidence type="ECO:0000313" key="2">
    <source>
        <dbReference type="EMBL" id="ERG68556.1"/>
    </source>
</evidence>
<evidence type="ECO:0000313" key="3">
    <source>
        <dbReference type="Proteomes" id="UP000016464"/>
    </source>
</evidence>
<reference evidence="2 3" key="1">
    <citation type="journal article" date="2013" name="Genome Announc.">
        <title>Draft Genome Sequence of Exiguobacterium pavilionensis Strain RW-2, with Wide Thermal, Salinity, and pH Tolerance, Isolated from Modern Freshwater Microbialites.</title>
        <authorList>
            <person name="White R.A.III."/>
            <person name="Grassa C.J."/>
            <person name="Suttle C.A."/>
        </authorList>
    </citation>
    <scope>NUCLEOTIDE SEQUENCE [LARGE SCALE GENOMIC DNA]</scope>
    <source>
        <strain evidence="2 3">RW-2</strain>
    </source>
</reference>
<dbReference type="RefSeq" id="WP_021065373.1">
    <property type="nucleotide sequence ID" value="NZ_ATCL01000008.1"/>
</dbReference>
<comment type="caution">
    <text evidence="2">The sequence shown here is derived from an EMBL/GenBank/DDBJ whole genome shotgun (WGS) entry which is preliminary data.</text>
</comment>
<name>U1N3U3_9BACL</name>
<keyword evidence="3" id="KW-1185">Reference proteome</keyword>
<organism evidence="2 3">
    <name type="scientific">Exiguobacterium chiriqhucha RW-2</name>
    <dbReference type="NCBI Taxonomy" id="1345023"/>
    <lineage>
        <taxon>Bacteria</taxon>
        <taxon>Bacillati</taxon>
        <taxon>Bacillota</taxon>
        <taxon>Bacilli</taxon>
        <taxon>Bacillales</taxon>
        <taxon>Bacillales Family XII. Incertae Sedis</taxon>
        <taxon>Exiguobacterium</taxon>
    </lineage>
</organism>
<proteinExistence type="predicted"/>
<sequence length="134" mass="14920">MNKFLKPRVTYTNEDALKLGMFMMLGLTIMDVLGGNVPDMTLALAATLFYAWRRDIAATLGEEASRAVGRESSELALRGVIVALMIGLFVSFFMDTLTYSLEALMYYGLAFVFGLKGMGLWFFMPDTTVETELN</sequence>
<accession>U1N3U3</accession>
<gene>
    <name evidence="2" type="ORF">M467_14865</name>
</gene>
<protein>
    <submittedName>
        <fullName evidence="2">Uncharacterized protein</fullName>
    </submittedName>
</protein>